<evidence type="ECO:0000259" key="15">
    <source>
        <dbReference type="PROSITE" id="PS50979"/>
    </source>
</evidence>
<protein>
    <submittedName>
        <fullName evidence="17">Biotin carboxylase N-terminal domain-containing protein</fullName>
    </submittedName>
</protein>
<evidence type="ECO:0000313" key="17">
    <source>
        <dbReference type="EMBL" id="GAA3954213.1"/>
    </source>
</evidence>
<evidence type="ECO:0000256" key="3">
    <source>
        <dbReference type="ARBA" id="ARBA00022516"/>
    </source>
</evidence>
<dbReference type="Gene3D" id="3.90.226.10">
    <property type="entry name" value="2-enoyl-CoA Hydratase, Chain A, domain 1"/>
    <property type="match status" value="2"/>
</dbReference>
<dbReference type="InterPro" id="IPR005482">
    <property type="entry name" value="Biotin_COase_C"/>
</dbReference>
<dbReference type="SUPFAM" id="SSF51246">
    <property type="entry name" value="Rudiment single hybrid motif"/>
    <property type="match status" value="1"/>
</dbReference>
<dbReference type="InterPro" id="IPR011053">
    <property type="entry name" value="Single_hybrid_motif"/>
</dbReference>
<keyword evidence="5 12" id="KW-0547">Nucleotide-binding</keyword>
<dbReference type="SUPFAM" id="SSF51230">
    <property type="entry name" value="Single hybrid motif"/>
    <property type="match status" value="1"/>
</dbReference>
<evidence type="ECO:0000256" key="12">
    <source>
        <dbReference type="PROSITE-ProRule" id="PRU00409"/>
    </source>
</evidence>
<sequence length="1541" mass="169091">MTSAKNSNNTKAPGMVDRAHVFDIDTVAAGIPGLLTPEAIEAEVARIKRLPIEDYEQAVIQPVRQSQRFSARKIMKALAQKVIKETDEGPLYALDCYMTNEAGKRVRVGLIGQNRENRQGVWGPEHHRQAAELAMKFSRRRMPVITFIDTPGADAGETANQQDQAHSISKLITVMAQLPVPTVGIILGTAYSGGAIPLAATNLLLSVRDGLFSTIQPQGLASIARKQKLAWQQCAQRVGVSACETAIKGWLDGIIDYSPSDQREGMEHLRTAVLGALSFLDKQLSAFVQPEGAAAFAPVAGEYQRSLAVFLETPERLSGLNNSYYGDTLTQCPSIFDFTLRHMRQQQVASRLSFTTISSLPAAGSVAPIKPQQQSSDKVGVFADWCQRGEKLIYEQRLLDRYERFQKARQAKDEDRSALAALVLGRPQEKYKQAAEALAFELGLYLYNRWKAQAAEGFVAMSEFLAEQAAKTKPRQAVDTGELPPKEEVTLPQLLHLPELNAYLAPISLQLQFFDALYDGILGELELVASEANRYRSLSEESMAQLLDAALKGTQTDVCWVDVHAGEFSTWLKQLNDFDDVEWFLRQVSEWKQRQHARLSESLFVFLTYLFENLIPRYMQAQAGGEAFDGKINPTWIGRRKDFWHRLSIAYCDLQIQALQKEYKSQWPEWTGWVDELCNDFTPQHDDWVSCDPCGFPGYLESIHKQISAGKVPAGIVTGTATLKVASQPVGLFISNLAFQAGALDMASARKLLSLIQRCENERLPIVGLVSSGGMQTKEGAGSLFAMAAVNEALTRFRQLTGLPVIMVGFGDCTGGAQASFVTHPLVETWYISGANIPFAGQIVVPSYLPSTCTLANYLVRNAPTEPTNDATMTGLLSHPFADSFDRRLLQIDSQVTRPRCSLQDMLKARLNGGELPKARTEGDDDAKALKLQDEHSRVDKVFAPVQKLLIHARGCTAVKLIRDAQRNGTPVVLVQSDPDMASVPAEMLGSQDELVCIGGNTPDESYLNANSVLKVASMTGADSLHPGIGFLSEDPDFAKRCQIRGLNFIGPDYRAMSVMGDKASALNAAMAANVPVVPGSHGIISDAQHARRLAEDIGFPLLLKAAFGGGGKGIAKLTSMDDLAETYTRLRREAEAAFGRGALYMERFVEHMRHIEVQVLRDSHGHCSLPGIRDCSVQRNNQKLLEESGSTMLSDTLKQNALTYAKRIADAVDYVGAGTVEFIYDLDHECLYFMEMNTRLQVEHPVTEAVSGIDIVAQQLRIASGSSIADLAPKEEGYAIEARINAEQVSLRDGSFSCQPSPGLVLDLVMPKDAHVDVISCIDKGKAVAPYYDSLVMQIIAKGKDRAEAIERLTGFLRQTRIEGIITNLDFIVAILEDEVFRGGTFDTGFLQGFSSRIDASSLQREPAGRGAAAKGDDISIPGTEELKVLAPASCIFYRSPTPDEKPFVTEGDVVDTQQTLCLMEAMKMYSPLKLRHLNKAGEQLYADGTRYRVNRVMNDDGQPVNTGDLLFVLSPLPAEKKDAVSGSSEKESESFAESK</sequence>
<dbReference type="InterPro" id="IPR011761">
    <property type="entry name" value="ATP-grasp"/>
</dbReference>
<dbReference type="PROSITE" id="PS50979">
    <property type="entry name" value="BC"/>
    <property type="match status" value="1"/>
</dbReference>
<dbReference type="SUPFAM" id="SSF56059">
    <property type="entry name" value="Glutathione synthetase ATP-binding domain-like"/>
    <property type="match status" value="1"/>
</dbReference>
<evidence type="ECO:0000256" key="6">
    <source>
        <dbReference type="ARBA" id="ARBA00022832"/>
    </source>
</evidence>
<dbReference type="PANTHER" id="PTHR48095">
    <property type="entry name" value="PYRUVATE CARBOXYLASE SUBUNIT A"/>
    <property type="match status" value="1"/>
</dbReference>
<dbReference type="Pfam" id="PF00289">
    <property type="entry name" value="Biotin_carb_N"/>
    <property type="match status" value="1"/>
</dbReference>
<dbReference type="RefSeq" id="WP_344804166.1">
    <property type="nucleotide sequence ID" value="NZ_BAABBO010000005.1"/>
</dbReference>
<dbReference type="InterPro" id="IPR029045">
    <property type="entry name" value="ClpP/crotonase-like_dom_sf"/>
</dbReference>
<evidence type="ECO:0000313" key="18">
    <source>
        <dbReference type="Proteomes" id="UP001501337"/>
    </source>
</evidence>
<dbReference type="PROSITE" id="PS00867">
    <property type="entry name" value="CPSASE_2"/>
    <property type="match status" value="1"/>
</dbReference>
<dbReference type="InterPro" id="IPR011763">
    <property type="entry name" value="COA_CT_C"/>
</dbReference>
<keyword evidence="6" id="KW-0276">Fatty acid metabolism</keyword>
<evidence type="ECO:0000259" key="14">
    <source>
        <dbReference type="PROSITE" id="PS50975"/>
    </source>
</evidence>
<keyword evidence="3" id="KW-0444">Lipid biosynthesis</keyword>
<keyword evidence="8" id="KW-0443">Lipid metabolism</keyword>
<dbReference type="PROSITE" id="PS50989">
    <property type="entry name" value="COA_CT_CTER"/>
    <property type="match status" value="1"/>
</dbReference>
<dbReference type="Pfam" id="PF02786">
    <property type="entry name" value="CPSase_L_D2"/>
    <property type="match status" value="1"/>
</dbReference>
<accession>A0ABP7NU77</accession>
<evidence type="ECO:0000259" key="16">
    <source>
        <dbReference type="PROSITE" id="PS50989"/>
    </source>
</evidence>
<name>A0ABP7NU77_9GAMM</name>
<comment type="caution">
    <text evidence="17">The sequence shown here is derived from an EMBL/GenBank/DDBJ whole genome shotgun (WGS) entry which is preliminary data.</text>
</comment>
<dbReference type="PROSITE" id="PS50975">
    <property type="entry name" value="ATP_GRASP"/>
    <property type="match status" value="1"/>
</dbReference>
<gene>
    <name evidence="17" type="ORF">GCM10022278_11190</name>
</gene>
<evidence type="ECO:0000256" key="5">
    <source>
        <dbReference type="ARBA" id="ARBA00022741"/>
    </source>
</evidence>
<evidence type="ECO:0000256" key="1">
    <source>
        <dbReference type="ARBA" id="ARBA00001953"/>
    </source>
</evidence>
<dbReference type="Gene3D" id="3.30.470.20">
    <property type="entry name" value="ATP-grasp fold, B domain"/>
    <property type="match status" value="1"/>
</dbReference>
<keyword evidence="7 12" id="KW-0067">ATP-binding</keyword>
<dbReference type="InterPro" id="IPR001095">
    <property type="entry name" value="Acetyl_CoA_COase_a_su"/>
</dbReference>
<reference evidence="18" key="1">
    <citation type="journal article" date="2019" name="Int. J. Syst. Evol. Microbiol.">
        <title>The Global Catalogue of Microorganisms (GCM) 10K type strain sequencing project: providing services to taxonomists for standard genome sequencing and annotation.</title>
        <authorList>
            <consortium name="The Broad Institute Genomics Platform"/>
            <consortium name="The Broad Institute Genome Sequencing Center for Infectious Disease"/>
            <person name="Wu L."/>
            <person name="Ma J."/>
        </authorList>
    </citation>
    <scope>NUCLEOTIDE SEQUENCE [LARGE SCALE GENOMIC DNA]</scope>
    <source>
        <strain evidence="18">JCM 17555</strain>
    </source>
</reference>
<dbReference type="PANTHER" id="PTHR48095:SF2">
    <property type="entry name" value="BIOTIN CARBOXYLASE, CHLOROPLASTIC"/>
    <property type="match status" value="1"/>
</dbReference>
<dbReference type="SMART" id="SM00878">
    <property type="entry name" value="Biotin_carb_C"/>
    <property type="match status" value="1"/>
</dbReference>
<feature type="domain" description="Biotin carboxylation" evidence="15">
    <location>
        <begin position="945"/>
        <end position="1397"/>
    </location>
</feature>
<dbReference type="SUPFAM" id="SSF52096">
    <property type="entry name" value="ClpP/crotonase"/>
    <property type="match status" value="2"/>
</dbReference>
<feature type="region of interest" description="Disordered" evidence="13">
    <location>
        <begin position="1522"/>
        <end position="1541"/>
    </location>
</feature>
<evidence type="ECO:0000256" key="9">
    <source>
        <dbReference type="ARBA" id="ARBA00023160"/>
    </source>
</evidence>
<dbReference type="InterPro" id="IPR005479">
    <property type="entry name" value="CPAse_ATP-bd"/>
</dbReference>
<keyword evidence="9" id="KW-0275">Fatty acid biosynthesis</keyword>
<comment type="cofactor">
    <cofactor evidence="1">
        <name>biotin</name>
        <dbReference type="ChEBI" id="CHEBI:57586"/>
    </cofactor>
</comment>
<comment type="function">
    <text evidence="2">This protein is a component of the acetyl coenzyme A carboxylase complex; first, biotin carboxylase catalyzes the carboxylation of the carrier protein and then the transcarboxylase transfers the carboxyl group to form malonyl-CoA.</text>
</comment>
<evidence type="ECO:0000256" key="7">
    <source>
        <dbReference type="ARBA" id="ARBA00022840"/>
    </source>
</evidence>
<evidence type="ECO:0000256" key="4">
    <source>
        <dbReference type="ARBA" id="ARBA00022598"/>
    </source>
</evidence>
<dbReference type="InterPro" id="IPR011054">
    <property type="entry name" value="Rudment_hybrid_motif"/>
</dbReference>
<comment type="catalytic activity">
    <reaction evidence="10">
        <text>N(6)-biotinyl-L-lysyl-[protein] + hydrogencarbonate + ATP = N(6)-carboxybiotinyl-L-lysyl-[protein] + ADP + phosphate + H(+)</text>
        <dbReference type="Rhea" id="RHEA:13501"/>
        <dbReference type="Rhea" id="RHEA-COMP:10505"/>
        <dbReference type="Rhea" id="RHEA-COMP:10506"/>
        <dbReference type="ChEBI" id="CHEBI:15378"/>
        <dbReference type="ChEBI" id="CHEBI:17544"/>
        <dbReference type="ChEBI" id="CHEBI:30616"/>
        <dbReference type="ChEBI" id="CHEBI:43474"/>
        <dbReference type="ChEBI" id="CHEBI:83144"/>
        <dbReference type="ChEBI" id="CHEBI:83145"/>
        <dbReference type="ChEBI" id="CHEBI:456216"/>
        <dbReference type="EC" id="6.3.4.14"/>
    </reaction>
</comment>
<dbReference type="InterPro" id="IPR000089">
    <property type="entry name" value="Biotin_lipoyl"/>
</dbReference>
<evidence type="ECO:0000256" key="13">
    <source>
        <dbReference type="SAM" id="MobiDB-lite"/>
    </source>
</evidence>
<comment type="catalytic activity">
    <reaction evidence="11">
        <text>N(6)-carboxybiotinyl-L-lysyl-[protein] + acetyl-CoA = N(6)-biotinyl-L-lysyl-[protein] + malonyl-CoA</text>
        <dbReference type="Rhea" id="RHEA:54728"/>
        <dbReference type="Rhea" id="RHEA-COMP:10505"/>
        <dbReference type="Rhea" id="RHEA-COMP:10506"/>
        <dbReference type="ChEBI" id="CHEBI:57288"/>
        <dbReference type="ChEBI" id="CHEBI:57384"/>
        <dbReference type="ChEBI" id="CHEBI:83144"/>
        <dbReference type="ChEBI" id="CHEBI:83145"/>
        <dbReference type="EC" id="2.1.3.15"/>
    </reaction>
</comment>
<dbReference type="Pfam" id="PF00364">
    <property type="entry name" value="Biotin_lipoyl"/>
    <property type="match status" value="1"/>
</dbReference>
<keyword evidence="18" id="KW-1185">Reference proteome</keyword>
<dbReference type="Pfam" id="PF02785">
    <property type="entry name" value="Biotin_carb_C"/>
    <property type="match status" value="1"/>
</dbReference>
<keyword evidence="4" id="KW-0436">Ligase</keyword>
<evidence type="ECO:0000256" key="8">
    <source>
        <dbReference type="ARBA" id="ARBA00023098"/>
    </source>
</evidence>
<dbReference type="InterPro" id="IPR016185">
    <property type="entry name" value="PreATP-grasp_dom_sf"/>
</dbReference>
<dbReference type="InterPro" id="IPR011764">
    <property type="entry name" value="Biotin_carboxylation_dom"/>
</dbReference>
<dbReference type="Pfam" id="PF03255">
    <property type="entry name" value="ACCA"/>
    <property type="match status" value="1"/>
</dbReference>
<dbReference type="SUPFAM" id="SSF52440">
    <property type="entry name" value="PreATP-grasp domain"/>
    <property type="match status" value="1"/>
</dbReference>
<feature type="domain" description="ATP-grasp" evidence="14">
    <location>
        <begin position="1069"/>
        <end position="1265"/>
    </location>
</feature>
<proteinExistence type="predicted"/>
<dbReference type="PROSITE" id="PS00866">
    <property type="entry name" value="CPSASE_1"/>
    <property type="match status" value="1"/>
</dbReference>
<dbReference type="InterPro" id="IPR051602">
    <property type="entry name" value="ACC_Biotin_Carboxylase"/>
</dbReference>
<dbReference type="EMBL" id="BAABBO010000005">
    <property type="protein sequence ID" value="GAA3954213.1"/>
    <property type="molecule type" value="Genomic_DNA"/>
</dbReference>
<organism evidence="17 18">
    <name type="scientific">Allohahella marinimesophila</name>
    <dbReference type="NCBI Taxonomy" id="1054972"/>
    <lineage>
        <taxon>Bacteria</taxon>
        <taxon>Pseudomonadati</taxon>
        <taxon>Pseudomonadota</taxon>
        <taxon>Gammaproteobacteria</taxon>
        <taxon>Oceanospirillales</taxon>
        <taxon>Hahellaceae</taxon>
        <taxon>Allohahella</taxon>
    </lineage>
</organism>
<evidence type="ECO:0000256" key="10">
    <source>
        <dbReference type="ARBA" id="ARBA00048600"/>
    </source>
</evidence>
<evidence type="ECO:0000256" key="2">
    <source>
        <dbReference type="ARBA" id="ARBA00003761"/>
    </source>
</evidence>
<dbReference type="Gene3D" id="2.40.50.100">
    <property type="match status" value="1"/>
</dbReference>
<feature type="domain" description="CoA carboxyltransferase C-terminal" evidence="16">
    <location>
        <begin position="39"/>
        <end position="279"/>
    </location>
</feature>
<dbReference type="Proteomes" id="UP001501337">
    <property type="component" value="Unassembled WGS sequence"/>
</dbReference>
<evidence type="ECO:0000256" key="11">
    <source>
        <dbReference type="ARBA" id="ARBA00049152"/>
    </source>
</evidence>
<dbReference type="InterPro" id="IPR005481">
    <property type="entry name" value="BC-like_N"/>
</dbReference>
<dbReference type="CDD" id="cd06850">
    <property type="entry name" value="biotinyl_domain"/>
    <property type="match status" value="1"/>
</dbReference>